<dbReference type="SMART" id="SM00082">
    <property type="entry name" value="LRRCT"/>
    <property type="match status" value="1"/>
</dbReference>
<keyword evidence="9 15" id="KW-1133">Transmembrane helix</keyword>
<evidence type="ECO:0000256" key="2">
    <source>
        <dbReference type="ARBA" id="ARBA00009634"/>
    </source>
</evidence>
<feature type="domain" description="TIR" evidence="16">
    <location>
        <begin position="831"/>
        <end position="975"/>
    </location>
</feature>
<evidence type="ECO:0000256" key="15">
    <source>
        <dbReference type="SAM" id="Phobius"/>
    </source>
</evidence>
<evidence type="ECO:0000256" key="10">
    <source>
        <dbReference type="ARBA" id="ARBA00023136"/>
    </source>
</evidence>
<evidence type="ECO:0000313" key="18">
    <source>
        <dbReference type="RefSeq" id="XP_020657834.2"/>
    </source>
</evidence>
<evidence type="ECO:0000259" key="16">
    <source>
        <dbReference type="PROSITE" id="PS50104"/>
    </source>
</evidence>
<reference evidence="18" key="1">
    <citation type="submission" date="2025-08" db="UniProtKB">
        <authorList>
            <consortium name="RefSeq"/>
        </authorList>
    </citation>
    <scope>IDENTIFICATION</scope>
</reference>
<dbReference type="GO" id="GO:0032722">
    <property type="term" value="P:positive regulation of chemokine production"/>
    <property type="evidence" value="ECO:0007669"/>
    <property type="project" value="UniProtKB-ARBA"/>
</dbReference>
<keyword evidence="13" id="KW-0395">Inflammatory response</keyword>
<dbReference type="KEGG" id="pvt:110083608"/>
<dbReference type="GO" id="GO:0090594">
    <property type="term" value="P:inflammatory response to wounding"/>
    <property type="evidence" value="ECO:0007669"/>
    <property type="project" value="UniProtKB-ARBA"/>
</dbReference>
<keyword evidence="11" id="KW-0675">Receptor</keyword>
<dbReference type="Gene3D" id="3.40.50.10140">
    <property type="entry name" value="Toll/interleukin-1 receptor homology (TIR) domain"/>
    <property type="match status" value="1"/>
</dbReference>
<evidence type="ECO:0000256" key="1">
    <source>
        <dbReference type="ARBA" id="ARBA00004479"/>
    </source>
</evidence>
<keyword evidence="7" id="KW-0677">Repeat</keyword>
<comment type="similarity">
    <text evidence="2">Belongs to the Toll-like receptor family.</text>
</comment>
<dbReference type="GO" id="GO:0003723">
    <property type="term" value="F:RNA binding"/>
    <property type="evidence" value="ECO:0007669"/>
    <property type="project" value="UniProtKB-KW"/>
</dbReference>
<dbReference type="InParanoid" id="A0A6J0UI91"/>
<dbReference type="Pfam" id="PF01582">
    <property type="entry name" value="TIR"/>
    <property type="match status" value="1"/>
</dbReference>
<dbReference type="GO" id="GO:0005789">
    <property type="term" value="C:endoplasmic reticulum membrane"/>
    <property type="evidence" value="ECO:0007669"/>
    <property type="project" value="UniProtKB-SubCell"/>
</dbReference>
<dbReference type="GO" id="GO:0035556">
    <property type="term" value="P:intracellular signal transduction"/>
    <property type="evidence" value="ECO:0007669"/>
    <property type="project" value="UniProtKB-ARBA"/>
</dbReference>
<dbReference type="GO" id="GO:0043330">
    <property type="term" value="P:response to exogenous dsRNA"/>
    <property type="evidence" value="ECO:0007669"/>
    <property type="project" value="UniProtKB-ARBA"/>
</dbReference>
<dbReference type="GO" id="GO:0005769">
    <property type="term" value="C:early endosome"/>
    <property type="evidence" value="ECO:0007669"/>
    <property type="project" value="UniProtKB-SubCell"/>
</dbReference>
<dbReference type="CTD" id="7098"/>
<keyword evidence="17" id="KW-1185">Reference proteome</keyword>
<dbReference type="SMART" id="SM00364">
    <property type="entry name" value="LRR_BAC"/>
    <property type="match status" value="5"/>
</dbReference>
<evidence type="ECO:0000256" key="8">
    <source>
        <dbReference type="ARBA" id="ARBA00022859"/>
    </source>
</evidence>
<keyword evidence="12" id="KW-0325">Glycoprotein</keyword>
<name>A0A6J0UI91_9SAUR</name>
<dbReference type="OrthoDB" id="676979at2759"/>
<dbReference type="InterPro" id="IPR035897">
    <property type="entry name" value="Toll_tir_struct_dom_sf"/>
</dbReference>
<evidence type="ECO:0000256" key="5">
    <source>
        <dbReference type="ARBA" id="ARBA00022692"/>
    </source>
</evidence>
<evidence type="ECO:0000256" key="3">
    <source>
        <dbReference type="ARBA" id="ARBA00022588"/>
    </source>
</evidence>
<dbReference type="SUPFAM" id="SSF52200">
    <property type="entry name" value="Toll/Interleukin receptor TIR domain"/>
    <property type="match status" value="1"/>
</dbReference>
<dbReference type="GO" id="GO:0043123">
    <property type="term" value="P:positive regulation of canonical NF-kappaB signal transduction"/>
    <property type="evidence" value="ECO:0007669"/>
    <property type="project" value="UniProtKB-ARBA"/>
</dbReference>
<dbReference type="InterPro" id="IPR041015">
    <property type="entry name" value="TLR3_TMD"/>
</dbReference>
<organism evidence="17 18">
    <name type="scientific">Pogona vitticeps</name>
    <name type="common">central bearded dragon</name>
    <dbReference type="NCBI Taxonomy" id="103695"/>
    <lineage>
        <taxon>Eukaryota</taxon>
        <taxon>Metazoa</taxon>
        <taxon>Chordata</taxon>
        <taxon>Craniata</taxon>
        <taxon>Vertebrata</taxon>
        <taxon>Euteleostomi</taxon>
        <taxon>Lepidosauria</taxon>
        <taxon>Squamata</taxon>
        <taxon>Bifurcata</taxon>
        <taxon>Unidentata</taxon>
        <taxon>Episquamata</taxon>
        <taxon>Toxicofera</taxon>
        <taxon>Iguania</taxon>
        <taxon>Acrodonta</taxon>
        <taxon>Agamidae</taxon>
        <taxon>Amphibolurinae</taxon>
        <taxon>Pogona</taxon>
    </lineage>
</organism>
<dbReference type="SMART" id="SM00365">
    <property type="entry name" value="LRR_SD22"/>
    <property type="match status" value="8"/>
</dbReference>
<dbReference type="InterPro" id="IPR000157">
    <property type="entry name" value="TIR_dom"/>
</dbReference>
<dbReference type="GO" id="GO:0051607">
    <property type="term" value="P:defense response to virus"/>
    <property type="evidence" value="ECO:0007669"/>
    <property type="project" value="UniProtKB-ARBA"/>
</dbReference>
<dbReference type="PROSITE" id="PS50104">
    <property type="entry name" value="TIR"/>
    <property type="match status" value="1"/>
</dbReference>
<proteinExistence type="inferred from homology"/>
<evidence type="ECO:0000256" key="13">
    <source>
        <dbReference type="ARBA" id="ARBA00023198"/>
    </source>
</evidence>
<dbReference type="Proteomes" id="UP001652642">
    <property type="component" value="Chromosome 5"/>
</dbReference>
<dbReference type="SUPFAM" id="SSF52058">
    <property type="entry name" value="L domain-like"/>
    <property type="match status" value="2"/>
</dbReference>
<dbReference type="InterPro" id="IPR000483">
    <property type="entry name" value="Cys-rich_flank_reg_C"/>
</dbReference>
<dbReference type="GO" id="GO:0032755">
    <property type="term" value="P:positive regulation of interleukin-6 production"/>
    <property type="evidence" value="ECO:0007669"/>
    <property type="project" value="UniProtKB-ARBA"/>
</dbReference>
<dbReference type="GO" id="GO:0004888">
    <property type="term" value="F:transmembrane signaling receptor activity"/>
    <property type="evidence" value="ECO:0007669"/>
    <property type="project" value="InterPro"/>
</dbReference>
<dbReference type="GeneID" id="110083608"/>
<dbReference type="InterPro" id="IPR032675">
    <property type="entry name" value="LRR_dom_sf"/>
</dbReference>
<dbReference type="InterPro" id="IPR003591">
    <property type="entry name" value="Leu-rich_rpt_typical-subtyp"/>
</dbReference>
<dbReference type="SMART" id="SM00255">
    <property type="entry name" value="TIR"/>
    <property type="match status" value="1"/>
</dbReference>
<keyword evidence="6" id="KW-0732">Signal</keyword>
<feature type="transmembrane region" description="Helical" evidence="15">
    <location>
        <begin position="781"/>
        <end position="802"/>
    </location>
</feature>
<dbReference type="GO" id="GO:0002224">
    <property type="term" value="P:toll-like receptor signaling pathway"/>
    <property type="evidence" value="ECO:0007669"/>
    <property type="project" value="InterPro"/>
</dbReference>
<dbReference type="GO" id="GO:0046330">
    <property type="term" value="P:positive regulation of JNK cascade"/>
    <property type="evidence" value="ECO:0007669"/>
    <property type="project" value="UniProtKB-ARBA"/>
</dbReference>
<gene>
    <name evidence="18" type="primary">TLR3</name>
</gene>
<evidence type="ECO:0000256" key="7">
    <source>
        <dbReference type="ARBA" id="ARBA00022737"/>
    </source>
</evidence>
<keyword evidence="10 15" id="KW-0472">Membrane</keyword>
<dbReference type="GO" id="GO:0032728">
    <property type="term" value="P:positive regulation of interferon-beta production"/>
    <property type="evidence" value="ECO:0007669"/>
    <property type="project" value="UniProtKB-ARBA"/>
</dbReference>
<dbReference type="GO" id="GO:0005886">
    <property type="term" value="C:plasma membrane"/>
    <property type="evidence" value="ECO:0007669"/>
    <property type="project" value="UniProtKB-ARBA"/>
</dbReference>
<dbReference type="Pfam" id="PF17968">
    <property type="entry name" value="Tlr3_TMD"/>
    <property type="match status" value="1"/>
</dbReference>
<comment type="subcellular location">
    <subcellularLocation>
        <location evidence="1">Membrane</location>
        <topology evidence="1">Single-pass type I membrane protein</topology>
    </subcellularLocation>
</comment>
<evidence type="ECO:0000256" key="6">
    <source>
        <dbReference type="ARBA" id="ARBA00022729"/>
    </source>
</evidence>
<keyword evidence="8" id="KW-0391">Immunity</keyword>
<sequence>MKSTCVPGKEEVIQAAGFCFKAGDWQGEEVSEREERGCWTGLLLSLIPTPRRAQREPFPAGRAGSRTRAKDRGGGGATSGVEDHPRGPVGKMKIKFVCWTCVLFSLVTVHVHCVLAGDLCKIRGDTADCSHLQLTQIPSNLPTNITALDISHNRLRTLPPANLTKYSQLIYLDAGFNSISKLQPHLCLNLPMLNILKLEHNQLHAFPDNAFANCTHLKELNLRSNILDVKNEPFRNLKNLESLDVSQNHLSSAKLGSQQQLEGLQELLMSQNKITELKKEDLSFLSSSSLKRLDLSSNPLKEFYPGCFRAIGNLYSLVLNSVPLGCDGTEKLCSELLGTRIQNLSMSQVQLSRISSSTFLGMNNTNLTILDLSNNVLSAVENYSLVYFRSLESLNLMNNNITHLSSHSFYGLNNVIYLNLGNSHVREIGSGLQWLKHLENLIMDGNKFLEITPNTFKGLDNLKNLSLSQCNIASITETTFSSLANSSLQFLNLTKSAVTSIKAGAFSWLGQLRSLDLGLNNIKQNLTGQEFQGLSNIETLYLSYNYQVNLTSESFIYTPSLRTLRMRRVHCSNLKISPSPFHKLNNLTILDLGNNNIANMRDDVFDGLHQLEILDMQHNNLARLWKNANPEGPVLFLKGLQNLRLLDLESNGFDEIPSRAFHDLSQLRSLNLRYNNLNLIPQFVFDNLTSLNYLLLEKNLITAVDEKVFGTVFTHLKVLNMGFNPFDCTCESIAWFVNWLNSSKIYIPQFNTYLCNTPSKYHRNMVSQFDTSPCDSAPFKLMHIVSTVSILIFISVVLLIHFEGWRIRFLWSVTVNRVLGQREIDRSQQYFNYDAYIIHAKKDKNWVSRNFIPLEENNHPVIRFCLEERDFEAGISEFEAVVDSIKRSRKIIFVVTEHLLKDPWCKRFKVYHAIQQAIEQSRDSIILIFRQDIPDYKLNNALCLRRAMFKSCCVLEWPVQKERLNAFYQQLKTALQSSSKVL</sequence>
<evidence type="ECO:0000313" key="17">
    <source>
        <dbReference type="Proteomes" id="UP001652642"/>
    </source>
</evidence>
<evidence type="ECO:0000256" key="11">
    <source>
        <dbReference type="ARBA" id="ARBA00023170"/>
    </source>
</evidence>
<evidence type="ECO:0000256" key="14">
    <source>
        <dbReference type="SAM" id="MobiDB-lite"/>
    </source>
</evidence>
<evidence type="ECO:0000256" key="4">
    <source>
        <dbReference type="ARBA" id="ARBA00022614"/>
    </source>
</evidence>
<dbReference type="AlphaFoldDB" id="A0A6J0UI91"/>
<feature type="region of interest" description="Disordered" evidence="14">
    <location>
        <begin position="53"/>
        <end position="86"/>
    </location>
</feature>
<dbReference type="PANTHER" id="PTHR24365:SF524">
    <property type="entry name" value="TOLL-LIKE RECEPTOR 3"/>
    <property type="match status" value="1"/>
</dbReference>
<dbReference type="GO" id="GO:0045087">
    <property type="term" value="P:innate immune response"/>
    <property type="evidence" value="ECO:0007669"/>
    <property type="project" value="UniProtKB-KW"/>
</dbReference>
<evidence type="ECO:0000256" key="9">
    <source>
        <dbReference type="ARBA" id="ARBA00022989"/>
    </source>
</evidence>
<dbReference type="InterPro" id="IPR001611">
    <property type="entry name" value="Leu-rich_rpt"/>
</dbReference>
<dbReference type="RefSeq" id="XP_020657834.2">
    <property type="nucleotide sequence ID" value="XM_020802175.2"/>
</dbReference>
<dbReference type="Gene3D" id="3.80.10.10">
    <property type="entry name" value="Ribonuclease Inhibitor"/>
    <property type="match status" value="1"/>
</dbReference>
<protein>
    <submittedName>
        <fullName evidence="18">Toll-like receptor 3 isoform X1</fullName>
    </submittedName>
</protein>
<keyword evidence="4" id="KW-0433">Leucine-rich repeat</keyword>
<accession>A0A6J0UI91</accession>
<dbReference type="PANTHER" id="PTHR24365">
    <property type="entry name" value="TOLL-LIKE RECEPTOR"/>
    <property type="match status" value="1"/>
</dbReference>
<evidence type="ECO:0000256" key="12">
    <source>
        <dbReference type="ARBA" id="ARBA00023180"/>
    </source>
</evidence>
<dbReference type="Pfam" id="PF13855">
    <property type="entry name" value="LRR_8"/>
    <property type="match status" value="5"/>
</dbReference>
<keyword evidence="5 15" id="KW-0812">Transmembrane</keyword>
<keyword evidence="3" id="KW-0399">Innate immunity</keyword>
<dbReference type="GO" id="GO:0010008">
    <property type="term" value="C:endosome membrane"/>
    <property type="evidence" value="ECO:0007669"/>
    <property type="project" value="UniProtKB-SubCell"/>
</dbReference>
<dbReference type="SMART" id="SM00369">
    <property type="entry name" value="LRR_TYP"/>
    <property type="match status" value="15"/>
</dbReference>
<dbReference type="GO" id="GO:0038187">
    <property type="term" value="F:pattern recognition receptor activity"/>
    <property type="evidence" value="ECO:0007669"/>
    <property type="project" value="UniProtKB-ARBA"/>
</dbReference>
<dbReference type="PROSITE" id="PS51450">
    <property type="entry name" value="LRR"/>
    <property type="match status" value="2"/>
</dbReference>